<dbReference type="InterPro" id="IPR011652">
    <property type="entry name" value="MORN_2"/>
</dbReference>
<sequence length="116" mass="13185">MKKYMILGAILVSGVIFAQNEVKPKYEIVNGSVKATYFYENGKVQQQGFYKDGKLDGKWITYDESGNKKSIGEYASGTKTGKWFFWNNDKLSEVDYSDSRVANVKTWSSDALVNRN</sequence>
<protein>
    <submittedName>
        <fullName evidence="2">Membrane-binding protein</fullName>
    </submittedName>
</protein>
<organism evidence="2 3">
    <name type="scientific">Flavobacterium kingsejongi</name>
    <dbReference type="NCBI Taxonomy" id="1678728"/>
    <lineage>
        <taxon>Bacteria</taxon>
        <taxon>Pseudomonadati</taxon>
        <taxon>Bacteroidota</taxon>
        <taxon>Flavobacteriia</taxon>
        <taxon>Flavobacteriales</taxon>
        <taxon>Flavobacteriaceae</taxon>
        <taxon>Flavobacterium</taxon>
    </lineage>
</organism>
<dbReference type="SUPFAM" id="SSF82185">
    <property type="entry name" value="Histone H3 K4-specific methyltransferase SET7/9 N-terminal domain"/>
    <property type="match status" value="1"/>
</dbReference>
<dbReference type="Pfam" id="PF07661">
    <property type="entry name" value="MORN_2"/>
    <property type="match status" value="2"/>
</dbReference>
<evidence type="ECO:0000256" key="1">
    <source>
        <dbReference type="SAM" id="SignalP"/>
    </source>
</evidence>
<dbReference type="Proteomes" id="UP000244677">
    <property type="component" value="Chromosome"/>
</dbReference>
<evidence type="ECO:0000313" key="2">
    <source>
        <dbReference type="EMBL" id="AWG24888.1"/>
    </source>
</evidence>
<name>A0A2S1LMH9_9FLAO</name>
<dbReference type="RefSeq" id="WP_108736512.1">
    <property type="nucleotide sequence ID" value="NZ_CP020919.1"/>
</dbReference>
<gene>
    <name evidence="2" type="ORF">FK004_06405</name>
</gene>
<evidence type="ECO:0000313" key="3">
    <source>
        <dbReference type="Proteomes" id="UP000244677"/>
    </source>
</evidence>
<feature type="signal peptide" evidence="1">
    <location>
        <begin position="1"/>
        <end position="18"/>
    </location>
</feature>
<dbReference type="Gene3D" id="2.20.110.10">
    <property type="entry name" value="Histone H3 K4-specific methyltransferase SET7/9 N-terminal domain"/>
    <property type="match status" value="1"/>
</dbReference>
<dbReference type="EMBL" id="CP020919">
    <property type="protein sequence ID" value="AWG24888.1"/>
    <property type="molecule type" value="Genomic_DNA"/>
</dbReference>
<accession>A0A2S1LMH9</accession>
<dbReference type="OrthoDB" id="1467310at2"/>
<feature type="chain" id="PRO_5015546167" evidence="1">
    <location>
        <begin position="19"/>
        <end position="116"/>
    </location>
</feature>
<keyword evidence="3" id="KW-1185">Reference proteome</keyword>
<reference evidence="2 3" key="1">
    <citation type="submission" date="2017-04" db="EMBL/GenBank/DDBJ databases">
        <title>Complete genome sequence of Flavobacterium kingsejong AJ004.</title>
        <authorList>
            <person name="Lee P.C."/>
        </authorList>
    </citation>
    <scope>NUCLEOTIDE SEQUENCE [LARGE SCALE GENOMIC DNA]</scope>
    <source>
        <strain evidence="2 3">AJ004</strain>
    </source>
</reference>
<proteinExistence type="predicted"/>
<dbReference type="AlphaFoldDB" id="A0A2S1LMH9"/>
<keyword evidence="1" id="KW-0732">Signal</keyword>
<dbReference type="KEGG" id="fki:FK004_06405"/>